<accession>A0A095RXU5</accession>
<evidence type="ECO:0000313" key="2">
    <source>
        <dbReference type="Proteomes" id="UP000030475"/>
    </source>
</evidence>
<name>A0A095RXU5_BURPE</name>
<proteinExistence type="predicted"/>
<organism evidence="1 2">
    <name type="scientific">Burkholderia pseudomallei</name>
    <name type="common">Pseudomonas pseudomallei</name>
    <dbReference type="NCBI Taxonomy" id="28450"/>
    <lineage>
        <taxon>Bacteria</taxon>
        <taxon>Pseudomonadati</taxon>
        <taxon>Pseudomonadota</taxon>
        <taxon>Betaproteobacteria</taxon>
        <taxon>Burkholderiales</taxon>
        <taxon>Burkholderiaceae</taxon>
        <taxon>Burkholderia</taxon>
        <taxon>pseudomallei group</taxon>
    </lineage>
</organism>
<protein>
    <submittedName>
        <fullName evidence="1">Uncharacterized protein</fullName>
    </submittedName>
</protein>
<dbReference type="Proteomes" id="UP000030475">
    <property type="component" value="Unassembled WGS sequence"/>
</dbReference>
<reference evidence="1 2" key="1">
    <citation type="submission" date="2014-08" db="EMBL/GenBank/DDBJ databases">
        <authorList>
            <person name="Bunnell A."/>
            <person name="Chain P.S."/>
            <person name="Chertkov O."/>
            <person name="Currie B.J."/>
            <person name="Daligault H.E."/>
            <person name="Davenport K.W."/>
            <person name="Davis C."/>
            <person name="Gleasner C.D."/>
            <person name="Johnson S.L."/>
            <person name="Kaestli M."/>
            <person name="Koren S."/>
            <person name="Kunde Y.A."/>
            <person name="Mayo M."/>
            <person name="McMurry K.K."/>
            <person name="Price E.P."/>
            <person name="Reitenga K.G."/>
            <person name="Robison R."/>
            <person name="Rosovitz M.J."/>
            <person name="Sarovich D.S."/>
            <person name="Teshima H."/>
        </authorList>
    </citation>
    <scope>NUCLEOTIDE SEQUENCE [LARGE SCALE GENOMIC DNA]</scope>
    <source>
        <strain evidence="1 2">MSHR44</strain>
    </source>
</reference>
<dbReference type="RefSeq" id="WP_004523028.1">
    <property type="nucleotide sequence ID" value="NZ_AP028071.1"/>
</dbReference>
<dbReference type="GeneID" id="93058806"/>
<dbReference type="KEGG" id="but:X994_2404"/>
<evidence type="ECO:0000313" key="1">
    <source>
        <dbReference type="EMBL" id="KGX06407.1"/>
    </source>
</evidence>
<dbReference type="EMBL" id="JQIM01000010">
    <property type="protein sequence ID" value="KGX06407.1"/>
    <property type="molecule type" value="Genomic_DNA"/>
</dbReference>
<sequence length="86" mass="9157">MLFQFLAVRFVHGPLFARRRRAAAARAPSALAMRPTVRARLPFIPRPAGCAIVAATAGAVALGALLSASGQQVGLNQAIRVSWWFS</sequence>
<gene>
    <name evidence="1" type="ORF">Y036_1709</name>
</gene>
<comment type="caution">
    <text evidence="1">The sequence shown here is derived from an EMBL/GenBank/DDBJ whole genome shotgun (WGS) entry which is preliminary data.</text>
</comment>
<dbReference type="AlphaFoldDB" id="A0A095RXU5"/>